<evidence type="ECO:0000313" key="1">
    <source>
        <dbReference type="EMBL" id="VDO82032.1"/>
    </source>
</evidence>
<name>A0A183HXA0_9BILA</name>
<reference evidence="3" key="1">
    <citation type="submission" date="2016-06" db="UniProtKB">
        <authorList>
            <consortium name="WormBaseParasite"/>
        </authorList>
    </citation>
    <scope>IDENTIFICATION</scope>
</reference>
<keyword evidence="2" id="KW-1185">Reference proteome</keyword>
<evidence type="ECO:0000313" key="3">
    <source>
        <dbReference type="WBParaSite" id="OFLC_0001211201-mRNA-1"/>
    </source>
</evidence>
<proteinExistence type="predicted"/>
<gene>
    <name evidence="1" type="ORF">OFLC_LOCUS12114</name>
</gene>
<sequence length="88" mass="10048">MNELVDVIHPIDVDDSNIQSGSGLMIRKTKPKLRLKPNATLLVKDQHRPEMSTSEEKTKEQLLMLQSDEDIMVAWQKSAVEYNKLVSI</sequence>
<organism evidence="3">
    <name type="scientific">Onchocerca flexuosa</name>
    <dbReference type="NCBI Taxonomy" id="387005"/>
    <lineage>
        <taxon>Eukaryota</taxon>
        <taxon>Metazoa</taxon>
        <taxon>Ecdysozoa</taxon>
        <taxon>Nematoda</taxon>
        <taxon>Chromadorea</taxon>
        <taxon>Rhabditida</taxon>
        <taxon>Spirurina</taxon>
        <taxon>Spiruromorpha</taxon>
        <taxon>Filarioidea</taxon>
        <taxon>Onchocercidae</taxon>
        <taxon>Onchocerca</taxon>
    </lineage>
</organism>
<dbReference type="STRING" id="387005.A0A183HXA0"/>
<dbReference type="Proteomes" id="UP000267606">
    <property type="component" value="Unassembled WGS sequence"/>
</dbReference>
<protein>
    <submittedName>
        <fullName evidence="1 3">Uncharacterized protein</fullName>
    </submittedName>
</protein>
<dbReference type="EMBL" id="UZAJ01018373">
    <property type="protein sequence ID" value="VDO82032.1"/>
    <property type="molecule type" value="Genomic_DNA"/>
</dbReference>
<reference evidence="1 2" key="2">
    <citation type="submission" date="2018-11" db="EMBL/GenBank/DDBJ databases">
        <authorList>
            <consortium name="Pathogen Informatics"/>
        </authorList>
    </citation>
    <scope>NUCLEOTIDE SEQUENCE [LARGE SCALE GENOMIC DNA]</scope>
</reference>
<dbReference type="WBParaSite" id="OFLC_0001211201-mRNA-1">
    <property type="protein sequence ID" value="OFLC_0001211201-mRNA-1"/>
    <property type="gene ID" value="OFLC_0001211201"/>
</dbReference>
<accession>A0A183HXA0</accession>
<evidence type="ECO:0000313" key="2">
    <source>
        <dbReference type="Proteomes" id="UP000267606"/>
    </source>
</evidence>
<dbReference type="AlphaFoldDB" id="A0A183HXA0"/>